<keyword evidence="2" id="KW-0808">Transferase</keyword>
<evidence type="ECO:0000256" key="2">
    <source>
        <dbReference type="ARBA" id="ARBA00022679"/>
    </source>
</evidence>
<dbReference type="PANTHER" id="PTHR45800">
    <property type="entry name" value="PHOSPHATIDYLINOSITOL 4-KINASE GAMMA"/>
    <property type="match status" value="1"/>
</dbReference>
<dbReference type="GO" id="GO:0005524">
    <property type="term" value="F:ATP binding"/>
    <property type="evidence" value="ECO:0007669"/>
    <property type="project" value="UniProtKB-KW"/>
</dbReference>
<dbReference type="Pfam" id="PF00240">
    <property type="entry name" value="ubiquitin"/>
    <property type="match status" value="1"/>
</dbReference>
<dbReference type="SMART" id="SM00213">
    <property type="entry name" value="UBQ"/>
    <property type="match status" value="1"/>
</dbReference>
<feature type="domain" description="PI3K/PI4K catalytic" evidence="8">
    <location>
        <begin position="143"/>
        <end position="452"/>
    </location>
</feature>
<dbReference type="EMBL" id="HBGK01039662">
    <property type="protein sequence ID" value="CAD9298869.1"/>
    <property type="molecule type" value="Transcribed_RNA"/>
</dbReference>
<gene>
    <name evidence="9" type="ORF">GOCE00092_LOCUS20671</name>
    <name evidence="10" type="ORF">GOCE00092_LOCUS20672</name>
</gene>
<evidence type="ECO:0000313" key="10">
    <source>
        <dbReference type="EMBL" id="CAD9298869.1"/>
    </source>
</evidence>
<dbReference type="PROSITE" id="PS50053">
    <property type="entry name" value="UBIQUITIN_2"/>
    <property type="match status" value="1"/>
</dbReference>
<comment type="similarity">
    <text evidence="1">Belongs to the PI3/PI4-kinase family. Type II PI4K subfamily.</text>
</comment>
<evidence type="ECO:0000256" key="6">
    <source>
        <dbReference type="SAM" id="MobiDB-lite"/>
    </source>
</evidence>
<keyword evidence="5" id="KW-0067">ATP-binding</keyword>
<dbReference type="AlphaFoldDB" id="A0A6U5NS36"/>
<sequence length="734" mass="79807">MPHSENYAHDIRDTYRGPDLRIFIRDVRDRQGKKRPVSIKSWSTVQDVKNQLQQLLHVPPSSQRLYFGPLMGNELPNHRTLHDAGIYHSGETLLLDIANSTGMETSSTLSQPSDVCVSKSWLSTTPRALRQKIQQARRGMALGLKPELVLDGSGGTYFLRDARKCPVAVFKPADEEPYASNNPRGYVRQATSDLSLREGVEPGELCLREVAAYLLDHGGYSGVPMTTLAEARHVAFHCNGENLNCSQGGAAIGPHHLGASSSPPKPIPKKAGSLQEYVNAECTMDDMGTGKVSTDEIHKIAILDIRIMNADRNAANLLCRRRPDNTIELVPIDHGFCLRAKCDVAWYDWCWLDWPQLKQPLSKRSRKYVLNLDIDKDARMLKERLNISEEALGYFRASSKLLQEGVKAGLSLYEIASMCCRNDNMGEHPSKLEQLTAMAQELATSAVENGRWHHSAASRALVDQLTPTAVDDRRLLLLGSERGSSTRLIKSASSANFSLSDGLSIGSTPVNVPGMMQSSGSDSGSEEDDGVTSAGDAMDEWAATIIADVSLDQSMGVQNRRGSPLTGVGSDDGSVLSSSPQGFWHRSPAGFLGDDSDQDDDSTSVIWSPNVSPASHPDVQSDSISKRISFAVPPPDFGNDSAYQSPTFQFAEQPSSFLLPPPATVDVATVKATSTSTMSRSRSYSALSSADRANSMMSQVSSKVGGDVWTNYLQKFVDLVIARETTAAAATTLD</sequence>
<evidence type="ECO:0000256" key="5">
    <source>
        <dbReference type="ARBA" id="ARBA00022840"/>
    </source>
</evidence>
<dbReference type="InterPro" id="IPR029071">
    <property type="entry name" value="Ubiquitin-like_domsf"/>
</dbReference>
<accession>A0A6U5NS36</accession>
<protein>
    <submittedName>
        <fullName evidence="10">Uncharacterized protein</fullName>
    </submittedName>
</protein>
<keyword evidence="3" id="KW-0547">Nucleotide-binding</keyword>
<dbReference type="SUPFAM" id="SSF54236">
    <property type="entry name" value="Ubiquitin-like"/>
    <property type="match status" value="1"/>
</dbReference>
<feature type="compositionally biased region" description="Low complexity" evidence="6">
    <location>
        <begin position="567"/>
        <end position="579"/>
    </location>
</feature>
<dbReference type="InterPro" id="IPR044571">
    <property type="entry name" value="P4KG1-8"/>
</dbReference>
<dbReference type="CDD" id="cd17039">
    <property type="entry name" value="Ubl_ubiquitin_like"/>
    <property type="match status" value="1"/>
</dbReference>
<dbReference type="Gene3D" id="3.10.20.90">
    <property type="entry name" value="Phosphatidylinositol 3-kinase Catalytic Subunit, Chain A, domain 1"/>
    <property type="match status" value="1"/>
</dbReference>
<reference evidence="10" key="1">
    <citation type="submission" date="2021-01" db="EMBL/GenBank/DDBJ databases">
        <authorList>
            <person name="Corre E."/>
            <person name="Pelletier E."/>
            <person name="Niang G."/>
            <person name="Scheremetjew M."/>
            <person name="Finn R."/>
            <person name="Kale V."/>
            <person name="Holt S."/>
            <person name="Cochrane G."/>
            <person name="Meng A."/>
            <person name="Brown T."/>
            <person name="Cohen L."/>
        </authorList>
    </citation>
    <scope>NUCLEOTIDE SEQUENCE</scope>
    <source>
        <strain evidence="10">CCMP 410</strain>
    </source>
</reference>
<evidence type="ECO:0000313" key="9">
    <source>
        <dbReference type="EMBL" id="CAD9298867.1"/>
    </source>
</evidence>
<organism evidence="10">
    <name type="scientific">Grammatophora oceanica</name>
    <dbReference type="NCBI Taxonomy" id="210454"/>
    <lineage>
        <taxon>Eukaryota</taxon>
        <taxon>Sar</taxon>
        <taxon>Stramenopiles</taxon>
        <taxon>Ochrophyta</taxon>
        <taxon>Bacillariophyta</taxon>
        <taxon>Fragilariophyceae</taxon>
        <taxon>Fragilariophycidae</taxon>
        <taxon>Rhabdonematales</taxon>
        <taxon>Grammatophoraceae</taxon>
        <taxon>Grammatophora</taxon>
    </lineage>
</organism>
<evidence type="ECO:0000259" key="8">
    <source>
        <dbReference type="PROSITE" id="PS50290"/>
    </source>
</evidence>
<feature type="region of interest" description="Disordered" evidence="6">
    <location>
        <begin position="508"/>
        <end position="533"/>
    </location>
</feature>
<name>A0A6U5NS36_9STRA</name>
<proteinExistence type="inferred from homology"/>
<keyword evidence="4" id="KW-0418">Kinase</keyword>
<dbReference type="PANTHER" id="PTHR45800:SF11">
    <property type="entry name" value="PHOSPHATIDYLINOSITOL 3-KINASE-RELATED PROTEIN KINASE"/>
    <property type="match status" value="1"/>
</dbReference>
<dbReference type="GO" id="GO:0016301">
    <property type="term" value="F:kinase activity"/>
    <property type="evidence" value="ECO:0007669"/>
    <property type="project" value="UniProtKB-KW"/>
</dbReference>
<dbReference type="Pfam" id="PF00454">
    <property type="entry name" value="PI3_PI4_kinase"/>
    <property type="match status" value="1"/>
</dbReference>
<feature type="domain" description="Ubiquitin-like" evidence="7">
    <location>
        <begin position="20"/>
        <end position="86"/>
    </location>
</feature>
<evidence type="ECO:0000256" key="3">
    <source>
        <dbReference type="ARBA" id="ARBA00022741"/>
    </source>
</evidence>
<evidence type="ECO:0000259" key="7">
    <source>
        <dbReference type="PROSITE" id="PS50053"/>
    </source>
</evidence>
<dbReference type="InterPro" id="IPR000626">
    <property type="entry name" value="Ubiquitin-like_dom"/>
</dbReference>
<evidence type="ECO:0000256" key="1">
    <source>
        <dbReference type="ARBA" id="ARBA00008941"/>
    </source>
</evidence>
<feature type="region of interest" description="Disordered" evidence="6">
    <location>
        <begin position="557"/>
        <end position="603"/>
    </location>
</feature>
<dbReference type="PROSITE" id="PS50290">
    <property type="entry name" value="PI3_4_KINASE_3"/>
    <property type="match status" value="1"/>
</dbReference>
<evidence type="ECO:0000256" key="4">
    <source>
        <dbReference type="ARBA" id="ARBA00022777"/>
    </source>
</evidence>
<dbReference type="InterPro" id="IPR000403">
    <property type="entry name" value="PI3/4_kinase_cat_dom"/>
</dbReference>
<dbReference type="EMBL" id="HBGK01039661">
    <property type="protein sequence ID" value="CAD9298867.1"/>
    <property type="molecule type" value="Transcribed_RNA"/>
</dbReference>